<evidence type="ECO:0000256" key="2">
    <source>
        <dbReference type="ARBA" id="ARBA00022692"/>
    </source>
</evidence>
<feature type="domain" description="Cadherin" evidence="11">
    <location>
        <begin position="2274"/>
        <end position="2372"/>
    </location>
</feature>
<keyword evidence="13" id="KW-1185">Reference proteome</keyword>
<protein>
    <recommendedName>
        <fullName evidence="14">Protocadherin Fat 4</fullName>
    </recommendedName>
</protein>
<dbReference type="PROSITE" id="PS00232">
    <property type="entry name" value="CADHERIN_1"/>
    <property type="match status" value="9"/>
</dbReference>
<feature type="domain" description="Cadherin" evidence="11">
    <location>
        <begin position="1253"/>
        <end position="1369"/>
    </location>
</feature>
<keyword evidence="3" id="KW-0677">Repeat</keyword>
<evidence type="ECO:0000256" key="4">
    <source>
        <dbReference type="ARBA" id="ARBA00022837"/>
    </source>
</evidence>
<dbReference type="Proteomes" id="UP000007879">
    <property type="component" value="Unassembled WGS sequence"/>
</dbReference>
<evidence type="ECO:0000256" key="1">
    <source>
        <dbReference type="ARBA" id="ARBA00004167"/>
    </source>
</evidence>
<feature type="domain" description="Cadherin" evidence="11">
    <location>
        <begin position="2677"/>
        <end position="2783"/>
    </location>
</feature>
<accession>A0AAN0IVP4</accession>
<comment type="subcellular location">
    <subcellularLocation>
        <location evidence="1">Membrane</location>
        <topology evidence="1">Single-pass membrane protein</topology>
    </subcellularLocation>
</comment>
<dbReference type="PROSITE" id="PS50268">
    <property type="entry name" value="CADHERIN_2"/>
    <property type="match status" value="28"/>
</dbReference>
<keyword evidence="7" id="KW-0325">Glycoprotein</keyword>
<feature type="domain" description="Laminin G" evidence="10">
    <location>
        <begin position="5282"/>
        <end position="5509"/>
    </location>
</feature>
<dbReference type="SMART" id="SM00112">
    <property type="entry name" value="CA"/>
    <property type="match status" value="24"/>
</dbReference>
<feature type="domain" description="Cadherin" evidence="11">
    <location>
        <begin position="807"/>
        <end position="908"/>
    </location>
</feature>
<feature type="domain" description="Cadherin" evidence="11">
    <location>
        <begin position="522"/>
        <end position="592"/>
    </location>
</feature>
<dbReference type="EnsemblMetazoa" id="XM_011412145.2">
    <property type="protein sequence ID" value="XP_011410447.2"/>
    <property type="gene ID" value="LOC105316885"/>
</dbReference>
<evidence type="ECO:0000313" key="13">
    <source>
        <dbReference type="Proteomes" id="UP000007879"/>
    </source>
</evidence>
<dbReference type="Gene3D" id="2.60.120.200">
    <property type="match status" value="2"/>
</dbReference>
<feature type="domain" description="Cadherin" evidence="11">
    <location>
        <begin position="3834"/>
        <end position="3933"/>
    </location>
</feature>
<dbReference type="GeneID" id="105316885"/>
<feature type="domain" description="Cadherin" evidence="11">
    <location>
        <begin position="592"/>
        <end position="712"/>
    </location>
</feature>
<keyword evidence="4 8" id="KW-0106">Calcium</keyword>
<evidence type="ECO:0000259" key="11">
    <source>
        <dbReference type="PROSITE" id="PS50268"/>
    </source>
</evidence>
<feature type="domain" description="Cadherin" evidence="11">
    <location>
        <begin position="1923"/>
        <end position="2030"/>
    </location>
</feature>
<keyword evidence="5" id="KW-1133">Transmembrane helix</keyword>
<dbReference type="InterPro" id="IPR015919">
    <property type="entry name" value="Cadherin-like_sf"/>
</dbReference>
<dbReference type="CDD" id="cd11304">
    <property type="entry name" value="Cadherin_repeat"/>
    <property type="match status" value="24"/>
</dbReference>
<dbReference type="InterPro" id="IPR050174">
    <property type="entry name" value="Protocadherin/Cadherin-CA"/>
</dbReference>
<organism evidence="12 13">
    <name type="scientific">Amphimedon queenslandica</name>
    <name type="common">Sponge</name>
    <dbReference type="NCBI Taxonomy" id="400682"/>
    <lineage>
        <taxon>Eukaryota</taxon>
        <taxon>Metazoa</taxon>
        <taxon>Porifera</taxon>
        <taxon>Demospongiae</taxon>
        <taxon>Heteroscleromorpha</taxon>
        <taxon>Haplosclerida</taxon>
        <taxon>Niphatidae</taxon>
        <taxon>Amphimedon</taxon>
    </lineage>
</organism>
<dbReference type="Pfam" id="PF00028">
    <property type="entry name" value="Cadherin"/>
    <property type="match status" value="11"/>
</dbReference>
<feature type="domain" description="Cadherin" evidence="11">
    <location>
        <begin position="1131"/>
        <end position="1252"/>
    </location>
</feature>
<dbReference type="InterPro" id="IPR002126">
    <property type="entry name" value="Cadherin-like_dom"/>
</dbReference>
<feature type="domain" description="Cadherin" evidence="11">
    <location>
        <begin position="4847"/>
        <end position="4946"/>
    </location>
</feature>
<dbReference type="InterPro" id="IPR001791">
    <property type="entry name" value="Laminin_G"/>
</dbReference>
<feature type="domain" description="Cadherin" evidence="11">
    <location>
        <begin position="1586"/>
        <end position="1707"/>
    </location>
</feature>
<evidence type="ECO:0000256" key="5">
    <source>
        <dbReference type="ARBA" id="ARBA00022989"/>
    </source>
</evidence>
<feature type="domain" description="Cadherin" evidence="11">
    <location>
        <begin position="2785"/>
        <end position="2885"/>
    </location>
</feature>
<feature type="domain" description="Cadherin" evidence="11">
    <location>
        <begin position="1813"/>
        <end position="1922"/>
    </location>
</feature>
<dbReference type="InterPro" id="IPR020894">
    <property type="entry name" value="Cadherin_CS"/>
</dbReference>
<keyword evidence="6" id="KW-0472">Membrane</keyword>
<dbReference type="GO" id="GO:0005886">
    <property type="term" value="C:plasma membrane"/>
    <property type="evidence" value="ECO:0007669"/>
    <property type="project" value="InterPro"/>
</dbReference>
<feature type="domain" description="Cadherin" evidence="11">
    <location>
        <begin position="2167"/>
        <end position="2274"/>
    </location>
</feature>
<dbReference type="RefSeq" id="XP_011410447.2">
    <property type="nucleotide sequence ID" value="XM_011412145.2"/>
</dbReference>
<feature type="domain" description="Cadherin" evidence="11">
    <location>
        <begin position="2030"/>
        <end position="2167"/>
    </location>
</feature>
<feature type="domain" description="Cadherin" evidence="11">
    <location>
        <begin position="5083"/>
        <end position="5186"/>
    </location>
</feature>
<feature type="domain" description="Cadherin" evidence="11">
    <location>
        <begin position="4750"/>
        <end position="4846"/>
    </location>
</feature>
<keyword evidence="2" id="KW-0812">Transmembrane</keyword>
<dbReference type="KEGG" id="aqu:105316885"/>
<dbReference type="CDD" id="cd00110">
    <property type="entry name" value="LamG"/>
    <property type="match status" value="1"/>
</dbReference>
<feature type="domain" description="Cadherin" evidence="11">
    <location>
        <begin position="909"/>
        <end position="1014"/>
    </location>
</feature>
<feature type="domain" description="Cadherin" evidence="11">
    <location>
        <begin position="1370"/>
        <end position="1481"/>
    </location>
</feature>
<feature type="domain" description="Cadherin" evidence="11">
    <location>
        <begin position="2575"/>
        <end position="2676"/>
    </location>
</feature>
<dbReference type="Pfam" id="PF13385">
    <property type="entry name" value="Laminin_G_3"/>
    <property type="match status" value="1"/>
</dbReference>
<proteinExistence type="predicted"/>
<dbReference type="PANTHER" id="PTHR24028:SF328">
    <property type="entry name" value="CADHERIN-3"/>
    <property type="match status" value="1"/>
</dbReference>
<dbReference type="InterPro" id="IPR013320">
    <property type="entry name" value="ConA-like_dom_sf"/>
</dbReference>
<name>A0AAN0IVP4_AMPQE</name>
<dbReference type="Gene3D" id="2.60.40.60">
    <property type="entry name" value="Cadherins"/>
    <property type="match status" value="26"/>
</dbReference>
<feature type="domain" description="Cadherin" evidence="11">
    <location>
        <begin position="3396"/>
        <end position="3556"/>
    </location>
</feature>
<feature type="domain" description="Cadherin" evidence="11">
    <location>
        <begin position="697"/>
        <end position="805"/>
    </location>
</feature>
<feature type="domain" description="Cadherin" evidence="11">
    <location>
        <begin position="2372"/>
        <end position="2477"/>
    </location>
</feature>
<reference evidence="13" key="1">
    <citation type="journal article" date="2010" name="Nature">
        <title>The Amphimedon queenslandica genome and the evolution of animal complexity.</title>
        <authorList>
            <person name="Srivastava M."/>
            <person name="Simakov O."/>
            <person name="Chapman J."/>
            <person name="Fahey B."/>
            <person name="Gauthier M.E."/>
            <person name="Mitros T."/>
            <person name="Richards G.S."/>
            <person name="Conaco C."/>
            <person name="Dacre M."/>
            <person name="Hellsten U."/>
            <person name="Larroux C."/>
            <person name="Putnam N.H."/>
            <person name="Stanke M."/>
            <person name="Adamska M."/>
            <person name="Darling A."/>
            <person name="Degnan S.M."/>
            <person name="Oakley T.H."/>
            <person name="Plachetzki D.C."/>
            <person name="Zhai Y."/>
            <person name="Adamski M."/>
            <person name="Calcino A."/>
            <person name="Cummins S.F."/>
            <person name="Goodstein D.M."/>
            <person name="Harris C."/>
            <person name="Jackson D.J."/>
            <person name="Leys S.P."/>
            <person name="Shu S."/>
            <person name="Woodcroft B.J."/>
            <person name="Vervoort M."/>
            <person name="Kosik K.S."/>
            <person name="Manning G."/>
            <person name="Degnan B.M."/>
            <person name="Rokhsar D.S."/>
        </authorList>
    </citation>
    <scope>NUCLEOTIDE SEQUENCE [LARGE SCALE GENOMIC DNA]</scope>
</reference>
<reference evidence="12" key="2">
    <citation type="submission" date="2024-06" db="UniProtKB">
        <authorList>
            <consortium name="EnsemblMetazoa"/>
        </authorList>
    </citation>
    <scope>IDENTIFICATION</scope>
</reference>
<sequence>MRLVLTEVNDDGDSVTRQDISQESLGFTPVSGISGQFIPATGVLSLTGVASLNNYQTLLRSVSYSNTRASPSLNLRKVEVTINDGSDTSVAMATIRIGDLPTAPVVDLNGDTSQTLNNQVSYTTKEDDPVRIAASDATITDMDNDNICSMRLAYPASQTCTMTALSVVTQFGDMSLSVSSINSQYVYEVTTSFSACRQSIAFVSILRSITFQAPDTAPAGTCGISVTVTDDRNSTSSPSLTTVTVTVGNEPPFIDLDLGRVGRHFTFEYIQGIDDLRHIVSIYNESLANNITSLTPVGEAPGEASISNEFGVILISNLSHAGYILSDEDSAELEYLSVKFLYLSTLELLNDAIRFPCIPTNSSLSIDPIGCTRYRQSVVHTSLQCDPDVFDSCNNPVDLCTDLRVTAYCNSKEFKFEYLDNANVSRYRELLGNLAYQYLGNETLFTAIERTLNVTAFDGSKESMGASVGISIVARDETPVIPVEDPAFIMYENDVPNRNPNPIYYTIPVYYPQPYRPAPRGTYRVTLIGGADGVFSISEEGDIRLIGSLDYEEKSSYSIIVTAIFNGADPRAVTTGTVVVEIRDVNDNHPEVQSSFTAYVYENRVGQFVVKVNATDRDQGLNAQLVYSPLLGMGAEMFTVNRTTGVITTSQPINASLCDYYLLVLIIHDMGEIELYTHTVINVHVLPTPPDALVFRDNIPSEVNIPENDPSFVLPGPLEAYEEGTMDSSDVRYRIAGTIPPNSNIISVNELNGTLSLVGALDAETEDEYIITLEAYSTRTDTEVMSALLNLTINVQDVDESFPVFDPPGPYSISVSEDTPIGYVLLTLNAIDSDVTPHNFVFALVGNVPSSFELVNNSLILAEALNFEVETDYSFGVQVYDNAGNVSQITTTTVYVNVTNVNDNPPTFTGTPYETSVRETAPNNHVVFTVSITDLDGDSLNSIITFTILQANTPFCMSGYNIVVCNSTLLTSYESNMEFNLTVRVTEQHGSTTLTNEEPVLITLILINEFGPVFTVADTSLIRTNEHDGSCTVNVSIPGESLRDFEATDNQDGGDSVSYSLADSYGGRFRINNVTGELRRDDCLDAEFSRTYDLVIVATDGPDADGTRHSVNVSVSVRVRDINDHYPVVHGPVPITFTVRENETEGRFVFGQLVITDDDATDLGNNNVPSVYHRDTAGDGSGVCANNIRIGVNPNTFELFFCRSVDFENPSDPRNYTVELETLNLGASPSQLKVDFTVVVYVVDNNEHRPVIGGNNFLFNITENQPANTVIGNVPATDEDAGDGPGGMLEYFLSVYNVIGVHDNCTTELPFYATPTGNIVTCSELDYENRTSYSFYVSVCDRGNPRMCTIRAENVTVDIIDRNDNPPIVPNNVVNITLPENDTDDVLLTVIFTDADSPPNSVSTVTLNTTGTPFAIKNGNELVVNDSSAIDYETGPRDYYIVICIYNPPSDSSDEVQVTYIWIKICIIDVNDIKPLIFPPFKFKIPENMALALQINATDIEEGDNGRLTYSTDSALFSTDCSNPNTALSLNSTTGYITNCTAVDYEQSQSYSFVIEVCDNGQPQLCCNDSYSIWIIDRNDNPPVVPYIKFKLYLLENVTDDDLVYTVNYTDADSPPNSVGIVTLNTTGTPFAIDNDNELIVNDSSAIDYETGPRDYHILICILNPPSDDILYNFTSNLPDITQVTYVWMNICIVDVNDIIPYIYPPFNYTIPENMALAIQINATDIEEGDNGRLTYSSDSTLFSTDCSNPKTALSLNSTTGYITNCTAVDYEQYQSYSFFIKVCDNGQPQLCPNNAPYTLNVIDRNDNPPIFPSEVISRNIYENLPINSLVFEISTTDLDSDANSQVSYSLINNTSPFEIRDNKDVNYTGGAPVDYESDQKVYMIHLRATNPPADTVNDVTQISDAILVLNVIDRNDLPPVFPSPIDRASITENMTDGSMVYFLNTTDGDSANNSEVSYMLLSQGTPFAIQNNMIVVENREALDREVLSSYYAIQVQAVNPPGLSDDVSQYAILTVNFTIEDINDNYPLFIGSRSFQVSEDKPVDYILPGSVRATDADEGHNGLVVFTIEGSTACRCSGNSGCVSGFGDPGSGNELGSGGDIICDSTFPFEIDHDNGRLSVCHSLDYEEYCEYTLVVQACDLGSPSLCNMTDVVVSVSDVNDNPPTINDPFTLMVNETAQNNVTVGCLNATDPDTGMGGILRYYSDGVDECSSDFPFKVVAETGCVIVCHNLNFEETRMYHFTVEVNDLGTPSLSSNDTITIFVVNINDHGPNITSPNTASVSENVINELVIRVNATDEDHMPYNNLFFTLLNDAGGRFNITSDGSVYTARSLDREEFSQHVIEVQVSDFMFNAQQSITVTVEDVNDEHPYYDGPLSFTVPEESVVILSLDFKDNDTGINSQLFISNTSNNFSPVQDSLNITNATRFDRDPPNGDSVHTIEVTASDKGTPSLSSSPIQLTLILTDINDNAPIPLPPFTAAVRDNTPSNAYITTLNATDLDEGNNAELRFTLLNLTNMFYVNESTGDLYTASVVELLGTMAHIEYLGVRVSDMGDNPLSTDYTFAVVIIDNLPIFVPNVYDFSIEENDFNSEVGRVTAIDRDLNSEDADFVYSIVSSIPYEGFTLVNNTIISPEDYLDYESTRQFILTVGVGNGEMVFDTASVTIFINDTNDNTPFLSPANVTANLSENSPVGHSVAQIFAIDYDSDLCGELVYTIYWGEGRDLFEIDANGVLRTTSPHASDYENRTQFLLRYKACDSCVPQCCSSPGHIMLSVVDTDDVPPVIFRNISYSVNLTETFPTNSPILTVGVSDVDTPIEDLTFSLVPQQTLFRIEQVTGILSTTSVALDYEVNTTHTFSVVVTDTAGASDSVQVTITITDVDDNRPYIIDTSSSSAFIFNESRIDEAQSVTISLASLALIEPDAIGQNAIDRLVASLRTSPNTHSYPLDGGFCNHANISIFGNSSFSRCNLNDQCIDADERLTLALGASRTNGIFNLTTGSYRTDQAFTASEVSFNNNFTISFWVKAEAILSSLGGIIFSIEEINNIALRGVILPNGGIRVVSSTNLLVIESDSGVSVLDNEYHQVTLTRIDDNVYLYVDGLLSGSSSNGNNIVDNGQPRGLFIGESLNGYMAQFRFCTGYSLSVSEVICITTCGETLNAAGTQNITLTTDYRTRTVTLSCKVPNSCSVQEFNVALDSLIYTNVIDEPNPLSRGLFIYAKDVVGIGPLSNFSIEPLRVNDKRPVLDLNGLSVNGIDHSLVYEEVSGSQPIISPTSGAILYDLDSGFWRFNRISVELLNPSAGNEYLSFSATDLPSGINITEVSMASFTIHSSVSGEDSLPGKLLEGLYAIKYTNILKNPQNSQRRICLTVYDEGSLHTNSPLSYINIEIILANDPPELTVHASSVTFQEQNRHQALLHSVQISLTDPDSSNMNGAIFRLENTDNPDNESLSLTTTISGITSIYDSNTGVLNISGSASIANYITIIKSVTYSNLILNPTTNQRRVTLYVSDSGGRDSNSSSFVVNINLYNDPGILVFGSTGNSSYYVNFIEDTDDCIPVFGTNFSLTDPEGRGFSFIEMRVTNRRAGERFSPEGTVLRSFVLTFNPAHILVFVDADDDHNEVLKLITYCNDNEEPIGGQRMVSITITDRAPPGGSGATTTGQTYINIINVNDPPVLEVEAAEGLVFGRNPVKIFKNNMNLTDHDNTTFTGFNATITNPQDSTQAEAILSLGDLQGGAIFRGPDVLANGSFVFYALYNSPINVSTILHDMQTLQYNNEAGVHITVNPPRIVCLQVSDGEVGSNIGCVTIHVDEPNTAAPQFLNQSQSFTYNETHSLITVGRFIAVDPDTDPVASIVSYSINSIVSFDSSGVSTVSDGPGIFVVDSETGLLTIPNGLDAEMFVFHNVCIKAEDNGNPKESQLLCLTFDVQDVNDNAPQFTNLPYIPNSATSREEFVPFTERRNLYTVSATDADISISNNRITYGLVNTYYTDTGLAIFHIDSSTGVLFYNQRLDAEQEEVFVFNVSATDNGSPTLVSYTIIDFIPVDVNDNPAVVNQLTPALFISGNSSSIGPAIRVTDNDDQILLQSVRVKLTDPYSVTNYTTCLGSGGCQEQRVTLPSAINLFDLATFNGLGVTNTTLGVGQCPAKKFVRLTGNNANDGYGRIPRSSLNGTSFGSGEFSISFVATVTNEGHIVGIVDPTTDVPTIVFGIWFRRNRMQLIYTDTTGTRRTATLTLTGTNVVFDVPTGYYINRHYTVVVRTGSSGPEVEFYSNCESAGNPILLPSGQLPAVPYINGDVFIARTIPGSSSNDNIGHRHLGGDLHGLYYYPYAINTSQIYSICACENLVAPTQYSSSLSVSQSDLFTISIESSVSQSTALPPDDVNDVLRQIQYNSVLDESIAGSNRTLSFTTVFTDALVIQMPSTTGSIIYVESDTAVPVIDLNGDQVTGLEYFASFTEGSASVPIVNDSITISRVISVPNVLPTIDRVVVELANPVDGSDEYITGSGIGFINLTSVSSTRIEITGPGLPDEFVEVIKTMRYQNINDNLTTSVLRTIEFTVYDTEGRWNNPVSHSHITVISTEDPPQLSLGDTVGDTVRTVEFTEGGSQVLLAQNLTISDVDSVSFSGAVISITQNFVANKDTLSITPTGSISKAYNGSSGVLTLTGSGSLDEYLSVLRSLSFDTTDNPLLDFGTSIPMRLITITISDGTLNSNTVSVYIDFIPQDDPTELIVNGSSIIYYIEGSPQILLLPNAYISDSDNNIVQRIVIQLNRQISGDGLVSGGTTQIIFSYASRTISDLDSILRNLAFINTENETTLDNRTVTITLTDVAGAVTTADLVIVVLDRNDNVPEFIGAPYSFTVYENSPTGTEVGVIDSLDGDATPTFINFEVTGTQFRLDRIDEMSARVLSTRVFNYEVDPHLITFTVSASDGELTGNATVNVQVVNVNEAPTLTITGTSTAAAVQQSRQLLYDDSVSIYDEDQGDSITSATLILSNVPTGSNESLTLNESISDYTFTSALESSSTVYTLTRVNDSGISMPEALQYVAYTAEGILSPLVVRNVRITVTDEGGLSSNEVVISVTLADEPIFSNLPYTASLNEDTLYPDFLQVQATVANPSDIITYLVGPVEDYPWINISINSNTGYLSLEERLDYEVLQSFSFNVFAIASVPLPRTATTTVSVSVTDENDEPPTIEGVTNITAQVDEDTLLFPNITIYDPDTFPLNFVKVVIKPAPEQISQSPFTGKHCIDEANAIVKMVTVCGLASSNFTNLLHYNETTDGAELRIDSYDNTILYTNDGQASIYDLLFEGIIDRFFFTFWFKPAVNSSGYALYYGGDDGTRYFAVYYNSDANRFEVVLKLAGVSGPASQVTIIYQLEERIDDGNWHFIMITYQTRFLYLSVDGVGIISVSVVYADVVDSSICNLAYSLPLIDDIEGPTDNDTARLAIGARPISDVLYDLNINGEFAGVVFSLSDPPASFASCLLSCIESLTVDTSGTDVIATQFDETNRRIVLYDPCGVNCSSQNGCSLQNEVINCSLFDKLKSFVNYAAEKITSAVKTIVYKAKSVVDSAVSVVKNVIKVIKSIKFEVCITVNDGKFDVTTKFTLTIETCVNVSVNRRRRDLSSMPFSRRRLLSLNNEPSSSFIEKRKASAMNGGRG</sequence>
<dbReference type="PANTHER" id="PTHR24028">
    <property type="entry name" value="CADHERIN-87A"/>
    <property type="match status" value="1"/>
</dbReference>
<evidence type="ECO:0000259" key="10">
    <source>
        <dbReference type="PROSITE" id="PS50025"/>
    </source>
</evidence>
<evidence type="ECO:0000256" key="7">
    <source>
        <dbReference type="ARBA" id="ARBA00023180"/>
    </source>
</evidence>
<evidence type="ECO:0000256" key="8">
    <source>
        <dbReference type="PROSITE-ProRule" id="PRU00043"/>
    </source>
</evidence>
<feature type="domain" description="Cadherin" evidence="11">
    <location>
        <begin position="1703"/>
        <end position="1812"/>
    </location>
</feature>
<evidence type="ECO:0000256" key="3">
    <source>
        <dbReference type="ARBA" id="ARBA00022737"/>
    </source>
</evidence>
<evidence type="ECO:0008006" key="14">
    <source>
        <dbReference type="Google" id="ProtNLM"/>
    </source>
</evidence>
<feature type="domain" description="Cadherin" evidence="11">
    <location>
        <begin position="1477"/>
        <end position="1585"/>
    </location>
</feature>
<dbReference type="GO" id="GO:0005509">
    <property type="term" value="F:calcium ion binding"/>
    <property type="evidence" value="ECO:0007669"/>
    <property type="project" value="UniProtKB-UniRule"/>
</dbReference>
<dbReference type="SUPFAM" id="SSF49313">
    <property type="entry name" value="Cadherin-like"/>
    <property type="match status" value="25"/>
</dbReference>
<dbReference type="SUPFAM" id="SSF49899">
    <property type="entry name" value="Concanavalin A-like lectins/glucanases"/>
    <property type="match status" value="2"/>
</dbReference>
<dbReference type="PROSITE" id="PS50025">
    <property type="entry name" value="LAM_G_DOMAIN"/>
    <property type="match status" value="1"/>
</dbReference>
<feature type="domain" description="Cadherin" evidence="11">
    <location>
        <begin position="2473"/>
        <end position="2578"/>
    </location>
</feature>
<feature type="domain" description="Cadherin" evidence="11">
    <location>
        <begin position="3958"/>
        <end position="4056"/>
    </location>
</feature>
<dbReference type="GO" id="GO:0007156">
    <property type="term" value="P:homophilic cell adhesion via plasma membrane adhesion molecules"/>
    <property type="evidence" value="ECO:0007669"/>
    <property type="project" value="InterPro"/>
</dbReference>
<evidence type="ECO:0000256" key="6">
    <source>
        <dbReference type="ARBA" id="ARBA00023136"/>
    </source>
</evidence>
<dbReference type="PRINTS" id="PR00205">
    <property type="entry name" value="CADHERIN"/>
</dbReference>
<comment type="caution">
    <text evidence="9">Lacks conserved residue(s) required for the propagation of feature annotation.</text>
</comment>
<evidence type="ECO:0000313" key="12">
    <source>
        <dbReference type="EnsemblMetazoa" id="XP_011410447.2"/>
    </source>
</evidence>
<feature type="domain" description="Cadherin" evidence="11">
    <location>
        <begin position="1038"/>
        <end position="1129"/>
    </location>
</feature>
<evidence type="ECO:0000256" key="9">
    <source>
        <dbReference type="PROSITE-ProRule" id="PRU00122"/>
    </source>
</evidence>